<dbReference type="InterPro" id="IPR001789">
    <property type="entry name" value="Sig_transdc_resp-reg_receiver"/>
</dbReference>
<dbReference type="InterPro" id="IPR050469">
    <property type="entry name" value="Diguanylate_Cyclase"/>
</dbReference>
<dbReference type="InterPro" id="IPR000160">
    <property type="entry name" value="GGDEF_dom"/>
</dbReference>
<dbReference type="SMART" id="SM00448">
    <property type="entry name" value="REC"/>
    <property type="match status" value="2"/>
</dbReference>
<feature type="domain" description="Response regulatory" evidence="5">
    <location>
        <begin position="155"/>
        <end position="269"/>
    </location>
</feature>
<dbReference type="SUPFAM" id="SSF55073">
    <property type="entry name" value="Nucleotide cyclase"/>
    <property type="match status" value="1"/>
</dbReference>
<dbReference type="InterPro" id="IPR029787">
    <property type="entry name" value="Nucleotide_cyclase"/>
</dbReference>
<dbReference type="Proteomes" id="UP001354971">
    <property type="component" value="Unassembled WGS sequence"/>
</dbReference>
<feature type="modified residue" description="4-aspartylphosphate" evidence="3">
    <location>
        <position position="53"/>
    </location>
</feature>
<evidence type="ECO:0000313" key="8">
    <source>
        <dbReference type="Proteomes" id="UP001354971"/>
    </source>
</evidence>
<dbReference type="PANTHER" id="PTHR45138">
    <property type="entry name" value="REGULATORY COMPONENTS OF SENSORY TRANSDUCTION SYSTEM"/>
    <property type="match status" value="1"/>
</dbReference>
<dbReference type="RefSeq" id="WP_330197795.1">
    <property type="nucleotide sequence ID" value="NZ_JAZDRP010000001.1"/>
</dbReference>
<protein>
    <recommendedName>
        <fullName evidence="1">diguanylate cyclase</fullName>
        <ecNumber evidence="1">2.7.7.65</ecNumber>
    </recommendedName>
</protein>
<dbReference type="CDD" id="cd17538">
    <property type="entry name" value="REC_D1_PleD-like"/>
    <property type="match status" value="1"/>
</dbReference>
<dbReference type="SUPFAM" id="SSF52172">
    <property type="entry name" value="CheY-like"/>
    <property type="match status" value="2"/>
</dbReference>
<keyword evidence="8" id="KW-1185">Reference proteome</keyword>
<sequence>MSARVLVVDDQEANVRLLEAKLKAEYFEVVTAYDGPSAIEKAREEQPDVILLDVMMPGMDGFEVCRRLKSDKRTRHIPVIHVTALDQPEDRVRGLDSGADDFLTKPVDNLPLFARLRSLLRLKELLDELRLREERAEERGVSLSENLNDLVDDARILLASGEERVAQHIARKLPDNLFVDVELSPERAVELSSQGYDLILVDLTAKGYDALRICARIRSNNETRNVPILAIVDPDEMSRSVRALDLGVNDIVNRPIDSGELNARIRTQLRRKRYADTLRERLEDSLEMAVIDPLTGLNNRRYLSSRLQQASELVASGEMAASVVIADLDHFKRVNDTYGHDAGDAVLVEFAERVRKQLRAIDLAARFGGEEFVVLMPEASLADARIGAERLRNAIAEQPFRLPGDAGVLNVTVSIGVAQIAPGEDGDSVLRRADEALYRAKASGRNRVVADEAAQAA</sequence>
<accession>A0ABU7LMN1</accession>
<dbReference type="InterPro" id="IPR011006">
    <property type="entry name" value="CheY-like_superfamily"/>
</dbReference>
<feature type="domain" description="Response regulatory" evidence="5">
    <location>
        <begin position="4"/>
        <end position="120"/>
    </location>
</feature>
<evidence type="ECO:0000256" key="1">
    <source>
        <dbReference type="ARBA" id="ARBA00012528"/>
    </source>
</evidence>
<feature type="domain" description="GGDEF" evidence="6">
    <location>
        <begin position="319"/>
        <end position="453"/>
    </location>
</feature>
<feature type="coiled-coil region" evidence="4">
    <location>
        <begin position="119"/>
        <end position="146"/>
    </location>
</feature>
<evidence type="ECO:0000259" key="5">
    <source>
        <dbReference type="PROSITE" id="PS50110"/>
    </source>
</evidence>
<evidence type="ECO:0000259" key="6">
    <source>
        <dbReference type="PROSITE" id="PS50887"/>
    </source>
</evidence>
<dbReference type="PANTHER" id="PTHR45138:SF9">
    <property type="entry name" value="DIGUANYLATE CYCLASE DGCM-RELATED"/>
    <property type="match status" value="1"/>
</dbReference>
<reference evidence="7 8" key="1">
    <citation type="submission" date="2024-01" db="EMBL/GenBank/DDBJ databases">
        <title>Hyphobacterium bacterium isolated from marine sediment.</title>
        <authorList>
            <person name="Zhao S."/>
        </authorList>
    </citation>
    <scope>NUCLEOTIDE SEQUENCE [LARGE SCALE GENOMIC DNA]</scope>
    <source>
        <strain evidence="8">HN65</strain>
    </source>
</reference>
<evidence type="ECO:0000256" key="4">
    <source>
        <dbReference type="SAM" id="Coils"/>
    </source>
</evidence>
<gene>
    <name evidence="7" type="ORF">V0U79_02055</name>
</gene>
<dbReference type="CDD" id="cd01949">
    <property type="entry name" value="GGDEF"/>
    <property type="match status" value="1"/>
</dbReference>
<comment type="caution">
    <text evidence="7">The sequence shown here is derived from an EMBL/GenBank/DDBJ whole genome shotgun (WGS) entry which is preliminary data.</text>
</comment>
<keyword evidence="4" id="KW-0175">Coiled coil</keyword>
<name>A0ABU7LMN1_9PROT</name>
<dbReference type="SMART" id="SM00267">
    <property type="entry name" value="GGDEF"/>
    <property type="match status" value="1"/>
</dbReference>
<evidence type="ECO:0000256" key="2">
    <source>
        <dbReference type="ARBA" id="ARBA00034247"/>
    </source>
</evidence>
<evidence type="ECO:0000256" key="3">
    <source>
        <dbReference type="PROSITE-ProRule" id="PRU00169"/>
    </source>
</evidence>
<dbReference type="Gene3D" id="3.30.70.270">
    <property type="match status" value="1"/>
</dbReference>
<dbReference type="EMBL" id="JAZDRP010000001">
    <property type="protein sequence ID" value="MEE2525132.1"/>
    <property type="molecule type" value="Genomic_DNA"/>
</dbReference>
<dbReference type="InterPro" id="IPR043128">
    <property type="entry name" value="Rev_trsase/Diguanyl_cyclase"/>
</dbReference>
<evidence type="ECO:0000313" key="7">
    <source>
        <dbReference type="EMBL" id="MEE2525132.1"/>
    </source>
</evidence>
<proteinExistence type="predicted"/>
<dbReference type="Gene3D" id="3.40.50.2300">
    <property type="match status" value="1"/>
</dbReference>
<dbReference type="Pfam" id="PF00072">
    <property type="entry name" value="Response_reg"/>
    <property type="match status" value="2"/>
</dbReference>
<dbReference type="NCBIfam" id="NF007135">
    <property type="entry name" value="PRK09581.1"/>
    <property type="match status" value="1"/>
</dbReference>
<dbReference type="Pfam" id="PF00990">
    <property type="entry name" value="GGDEF"/>
    <property type="match status" value="1"/>
</dbReference>
<dbReference type="NCBIfam" id="TIGR00254">
    <property type="entry name" value="GGDEF"/>
    <property type="match status" value="1"/>
</dbReference>
<organism evidence="7 8">
    <name type="scientific">Hyphobacterium lacteum</name>
    <dbReference type="NCBI Taxonomy" id="3116575"/>
    <lineage>
        <taxon>Bacteria</taxon>
        <taxon>Pseudomonadati</taxon>
        <taxon>Pseudomonadota</taxon>
        <taxon>Alphaproteobacteria</taxon>
        <taxon>Maricaulales</taxon>
        <taxon>Maricaulaceae</taxon>
        <taxon>Hyphobacterium</taxon>
    </lineage>
</organism>
<comment type="catalytic activity">
    <reaction evidence="2">
        <text>2 GTP = 3',3'-c-di-GMP + 2 diphosphate</text>
        <dbReference type="Rhea" id="RHEA:24898"/>
        <dbReference type="ChEBI" id="CHEBI:33019"/>
        <dbReference type="ChEBI" id="CHEBI:37565"/>
        <dbReference type="ChEBI" id="CHEBI:58805"/>
        <dbReference type="EC" id="2.7.7.65"/>
    </reaction>
</comment>
<dbReference type="PROSITE" id="PS50887">
    <property type="entry name" value="GGDEF"/>
    <property type="match status" value="1"/>
</dbReference>
<dbReference type="EC" id="2.7.7.65" evidence="1"/>
<keyword evidence="3" id="KW-0597">Phosphoprotein</keyword>
<feature type="modified residue" description="4-aspartylphosphate" evidence="3">
    <location>
        <position position="202"/>
    </location>
</feature>
<dbReference type="PROSITE" id="PS50110">
    <property type="entry name" value="RESPONSE_REGULATORY"/>
    <property type="match status" value="2"/>
</dbReference>